<dbReference type="EMBL" id="UINC01022704">
    <property type="protein sequence ID" value="SVA92866.1"/>
    <property type="molecule type" value="Genomic_DNA"/>
</dbReference>
<dbReference type="PANTHER" id="PTHR33908:SF11">
    <property type="entry name" value="MEMBRANE PROTEIN"/>
    <property type="match status" value="1"/>
</dbReference>
<keyword evidence="7 8" id="KW-0472">Membrane</keyword>
<evidence type="ECO:0000256" key="7">
    <source>
        <dbReference type="ARBA" id="ARBA00023136"/>
    </source>
</evidence>
<feature type="transmembrane region" description="Helical" evidence="8">
    <location>
        <begin position="80"/>
        <end position="96"/>
    </location>
</feature>
<sequence>MVVALVHLTIVLPSISPAPHNGGDNAGYLSLAHSMATGSGFVELWDPATPPHTKYPPLYPALLAVAMLLGVEAWFTFKVLSALLVTTAVVLSFGWIRDRHGAGLAIGVALVLAFSPAFLSSASWILSDPLFLALTYACLWAFHRSEYHDGGWKWVIAGSLAAVLATFTRTAGLPLVLAVGGALWVGRQWRALAGFTVAVLIPSLGWWLRARAIGDPQYISEFWMIDPYQPDLGRAGIGDLFTRLVENLQGYVFTHIPAGLTSGSGPVLGVLGLVVMMTAVIGWTLRVRNSVTVAELFAPLYFGLILAWPVVWSGDRFALPLYPLVLFYAGETMLR</sequence>
<feature type="transmembrane region" description="Helical" evidence="8">
    <location>
        <begin position="102"/>
        <end position="119"/>
    </location>
</feature>
<dbReference type="InterPro" id="IPR050297">
    <property type="entry name" value="LipidA_mod_glycosyltrf_83"/>
</dbReference>
<feature type="transmembrane region" description="Helical" evidence="8">
    <location>
        <begin position="267"/>
        <end position="285"/>
    </location>
</feature>
<keyword evidence="4" id="KW-0808">Transferase</keyword>
<gene>
    <name evidence="9" type="ORF">METZ01_LOCUS145720</name>
</gene>
<keyword evidence="3" id="KW-0328">Glycosyltransferase</keyword>
<evidence type="ECO:0000256" key="1">
    <source>
        <dbReference type="ARBA" id="ARBA00004651"/>
    </source>
</evidence>
<dbReference type="GO" id="GO:0016763">
    <property type="term" value="F:pentosyltransferase activity"/>
    <property type="evidence" value="ECO:0007669"/>
    <property type="project" value="TreeGrafter"/>
</dbReference>
<keyword evidence="5 8" id="KW-0812">Transmembrane</keyword>
<dbReference type="AlphaFoldDB" id="A0A381ZUD1"/>
<dbReference type="PANTHER" id="PTHR33908">
    <property type="entry name" value="MANNOSYLTRANSFERASE YKCB-RELATED"/>
    <property type="match status" value="1"/>
</dbReference>
<keyword evidence="2" id="KW-1003">Cell membrane</keyword>
<organism evidence="9">
    <name type="scientific">marine metagenome</name>
    <dbReference type="NCBI Taxonomy" id="408172"/>
    <lineage>
        <taxon>unclassified sequences</taxon>
        <taxon>metagenomes</taxon>
        <taxon>ecological metagenomes</taxon>
    </lineage>
</organism>
<dbReference type="GO" id="GO:0005886">
    <property type="term" value="C:plasma membrane"/>
    <property type="evidence" value="ECO:0007669"/>
    <property type="project" value="UniProtKB-SubCell"/>
</dbReference>
<feature type="transmembrane region" description="Helical" evidence="8">
    <location>
        <begin position="191"/>
        <end position="208"/>
    </location>
</feature>
<evidence type="ECO:0000256" key="3">
    <source>
        <dbReference type="ARBA" id="ARBA00022676"/>
    </source>
</evidence>
<accession>A0A381ZUD1</accession>
<reference evidence="9" key="1">
    <citation type="submission" date="2018-05" db="EMBL/GenBank/DDBJ databases">
        <authorList>
            <person name="Lanie J.A."/>
            <person name="Ng W.-L."/>
            <person name="Kazmierczak K.M."/>
            <person name="Andrzejewski T.M."/>
            <person name="Davidsen T.M."/>
            <person name="Wayne K.J."/>
            <person name="Tettelin H."/>
            <person name="Glass J.I."/>
            <person name="Rusch D."/>
            <person name="Podicherti R."/>
            <person name="Tsui H.-C.T."/>
            <person name="Winkler M.E."/>
        </authorList>
    </citation>
    <scope>NUCLEOTIDE SEQUENCE</scope>
</reference>
<evidence type="ECO:0000256" key="4">
    <source>
        <dbReference type="ARBA" id="ARBA00022679"/>
    </source>
</evidence>
<evidence type="ECO:0000256" key="6">
    <source>
        <dbReference type="ARBA" id="ARBA00022989"/>
    </source>
</evidence>
<feature type="non-terminal residue" evidence="9">
    <location>
        <position position="335"/>
    </location>
</feature>
<evidence type="ECO:0000256" key="5">
    <source>
        <dbReference type="ARBA" id="ARBA00022692"/>
    </source>
</evidence>
<dbReference type="GO" id="GO:0008610">
    <property type="term" value="P:lipid biosynthetic process"/>
    <property type="evidence" value="ECO:0007669"/>
    <property type="project" value="UniProtKB-ARBA"/>
</dbReference>
<evidence type="ECO:0008006" key="10">
    <source>
        <dbReference type="Google" id="ProtNLM"/>
    </source>
</evidence>
<feature type="transmembrane region" description="Helical" evidence="8">
    <location>
        <begin position="292"/>
        <end position="311"/>
    </location>
</feature>
<proteinExistence type="predicted"/>
<name>A0A381ZUD1_9ZZZZ</name>
<protein>
    <recommendedName>
        <fullName evidence="10">Glycosyltransferase RgtA/B/C/D-like domain-containing protein</fullName>
    </recommendedName>
</protein>
<evidence type="ECO:0000256" key="2">
    <source>
        <dbReference type="ARBA" id="ARBA00022475"/>
    </source>
</evidence>
<keyword evidence="6 8" id="KW-1133">Transmembrane helix</keyword>
<evidence type="ECO:0000256" key="8">
    <source>
        <dbReference type="SAM" id="Phobius"/>
    </source>
</evidence>
<feature type="transmembrane region" description="Helical" evidence="8">
    <location>
        <begin position="154"/>
        <end position="179"/>
    </location>
</feature>
<evidence type="ECO:0000313" key="9">
    <source>
        <dbReference type="EMBL" id="SVA92866.1"/>
    </source>
</evidence>
<comment type="subcellular location">
    <subcellularLocation>
        <location evidence="1">Cell membrane</location>
        <topology evidence="1">Multi-pass membrane protein</topology>
    </subcellularLocation>
</comment>